<dbReference type="PATRIC" id="fig|1208321.3.peg.571"/>
<evidence type="ECO:0000313" key="2">
    <source>
        <dbReference type="Proteomes" id="UP000018857"/>
    </source>
</evidence>
<organism evidence="1 2">
    <name type="scientific">Marinomonas profundimaris</name>
    <dbReference type="NCBI Taxonomy" id="1208321"/>
    <lineage>
        <taxon>Bacteria</taxon>
        <taxon>Pseudomonadati</taxon>
        <taxon>Pseudomonadota</taxon>
        <taxon>Gammaproteobacteria</taxon>
        <taxon>Oceanospirillales</taxon>
        <taxon>Oceanospirillaceae</taxon>
        <taxon>Marinomonas</taxon>
    </lineage>
</organism>
<sequence length="53" mass="6400">MTQLLHATREGETSLAEWKHFSHAQPEWYLPPENTKNGTEHRWPITTRTIERW</sequence>
<keyword evidence="2" id="KW-1185">Reference proteome</keyword>
<dbReference type="STRING" id="1208321.D104_02815"/>
<name>W1S2A4_9GAMM</name>
<accession>W1S2A4</accession>
<protein>
    <recommendedName>
        <fullName evidence="3">Integrase</fullName>
    </recommendedName>
</protein>
<dbReference type="Proteomes" id="UP000018857">
    <property type="component" value="Unassembled WGS sequence"/>
</dbReference>
<comment type="caution">
    <text evidence="1">The sequence shown here is derived from an EMBL/GenBank/DDBJ whole genome shotgun (WGS) entry which is preliminary data.</text>
</comment>
<dbReference type="EMBL" id="AYOZ01000002">
    <property type="protein sequence ID" value="ETI62149.1"/>
    <property type="molecule type" value="Genomic_DNA"/>
</dbReference>
<gene>
    <name evidence="1" type="ORF">D104_02815</name>
</gene>
<evidence type="ECO:0000313" key="1">
    <source>
        <dbReference type="EMBL" id="ETI62149.1"/>
    </source>
</evidence>
<evidence type="ECO:0008006" key="3">
    <source>
        <dbReference type="Google" id="ProtNLM"/>
    </source>
</evidence>
<proteinExistence type="predicted"/>
<reference evidence="1 2" key="1">
    <citation type="journal article" date="2014" name="Genome Announc.">
        <title>Draft Genome Sequence of Marinomonas sp. Strain D104, a Polycyclic Aromatic Hydrocarbon-Degrading Bacterium from the Deep-Sea Sediment of the Arctic Ocean.</title>
        <authorList>
            <person name="Dong C."/>
            <person name="Bai X."/>
            <person name="Lai Q."/>
            <person name="Xie Y."/>
            <person name="Chen X."/>
            <person name="Shao Z."/>
        </authorList>
    </citation>
    <scope>NUCLEOTIDE SEQUENCE [LARGE SCALE GENOMIC DNA]</scope>
    <source>
        <strain evidence="1 2">D104</strain>
    </source>
</reference>
<dbReference type="AlphaFoldDB" id="W1S2A4"/>